<gene>
    <name evidence="9" type="primary">LOC113501449</name>
</gene>
<evidence type="ECO:0000256" key="2">
    <source>
        <dbReference type="ARBA" id="ARBA00022723"/>
    </source>
</evidence>
<dbReference type="PIRSF" id="PIRSF004749">
    <property type="entry name" value="Pep_def"/>
    <property type="match status" value="1"/>
</dbReference>
<dbReference type="RefSeq" id="XP_026738396.1">
    <property type="nucleotide sequence ID" value="XM_026882595.1"/>
</dbReference>
<dbReference type="FunFam" id="3.90.45.10:FF:000003">
    <property type="entry name" value="Peptide deformylase"/>
    <property type="match status" value="1"/>
</dbReference>
<comment type="catalytic activity">
    <reaction evidence="6 7">
        <text>N-terminal N-formyl-L-methionyl-[peptide] + H2O = N-terminal L-methionyl-[peptide] + formate</text>
        <dbReference type="Rhea" id="RHEA:24420"/>
        <dbReference type="Rhea" id="RHEA-COMP:10639"/>
        <dbReference type="Rhea" id="RHEA-COMP:10640"/>
        <dbReference type="ChEBI" id="CHEBI:15377"/>
        <dbReference type="ChEBI" id="CHEBI:15740"/>
        <dbReference type="ChEBI" id="CHEBI:49298"/>
        <dbReference type="ChEBI" id="CHEBI:64731"/>
        <dbReference type="EC" id="3.5.1.88"/>
    </reaction>
</comment>
<dbReference type="GO" id="GO:0005739">
    <property type="term" value="C:mitochondrion"/>
    <property type="evidence" value="ECO:0007669"/>
    <property type="project" value="TreeGrafter"/>
</dbReference>
<organism evidence="8 9">
    <name type="scientific">Trichoplusia ni</name>
    <name type="common">Cabbage looper</name>
    <dbReference type="NCBI Taxonomy" id="7111"/>
    <lineage>
        <taxon>Eukaryota</taxon>
        <taxon>Metazoa</taxon>
        <taxon>Ecdysozoa</taxon>
        <taxon>Arthropoda</taxon>
        <taxon>Hexapoda</taxon>
        <taxon>Insecta</taxon>
        <taxon>Pterygota</taxon>
        <taxon>Neoptera</taxon>
        <taxon>Endopterygota</taxon>
        <taxon>Lepidoptera</taxon>
        <taxon>Glossata</taxon>
        <taxon>Ditrysia</taxon>
        <taxon>Noctuoidea</taxon>
        <taxon>Noctuidae</taxon>
        <taxon>Plusiinae</taxon>
        <taxon>Trichoplusia</taxon>
    </lineage>
</organism>
<dbReference type="OrthoDB" id="276063at2759"/>
<evidence type="ECO:0000313" key="9">
    <source>
        <dbReference type="RefSeq" id="XP_026738396.1"/>
    </source>
</evidence>
<dbReference type="GeneID" id="113501449"/>
<evidence type="ECO:0000313" key="8">
    <source>
        <dbReference type="Proteomes" id="UP000322000"/>
    </source>
</evidence>
<dbReference type="PANTHER" id="PTHR10458">
    <property type="entry name" value="PEPTIDE DEFORMYLASE"/>
    <property type="match status" value="1"/>
</dbReference>
<keyword evidence="4 7" id="KW-0648">Protein biosynthesis</keyword>
<dbReference type="HAMAP" id="MF_00163">
    <property type="entry name" value="Pep_deformylase"/>
    <property type="match status" value="1"/>
</dbReference>
<protein>
    <recommendedName>
        <fullName evidence="7">Peptide deformylase</fullName>
        <ecNumber evidence="7">3.5.1.88</ecNumber>
    </recommendedName>
</protein>
<dbReference type="GO" id="GO:0006412">
    <property type="term" value="P:translation"/>
    <property type="evidence" value="ECO:0007669"/>
    <property type="project" value="UniProtKB-KW"/>
</dbReference>
<evidence type="ECO:0000256" key="7">
    <source>
        <dbReference type="RuleBase" id="RU362111"/>
    </source>
</evidence>
<dbReference type="InterPro" id="IPR023635">
    <property type="entry name" value="Peptide_deformylase"/>
</dbReference>
<dbReference type="PRINTS" id="PR01576">
    <property type="entry name" value="PDEFORMYLASE"/>
</dbReference>
<sequence>MGIARNILNWYSKLSPKRGVSLPPYEHVIQIGDPILRKNSELVPINKIKTREIQDVIKKLELVIDKYGSIGMSAPQIGINLRIFAMRLTHQQMLGVSRDLIRLRGMEVIPFSVFINPKLKVLDYHKVSHNEGCESIQGYLAEVPRYISVEVTALDSVGDSFNRKFRDWTARVVQHEIDHLDGRLYTDIMDRKTLTCACWKEVNLSKGKVAIPLSPH</sequence>
<dbReference type="EC" id="3.5.1.88" evidence="7"/>
<keyword evidence="8" id="KW-1185">Reference proteome</keyword>
<accession>A0A7E5WDZ3</accession>
<comment type="function">
    <text evidence="5 7">Removes the formyl group from the N-terminal Met of newly synthesized proteins.</text>
</comment>
<keyword evidence="3 7" id="KW-0378">Hydrolase</keyword>
<dbReference type="FunCoup" id="A0A7E5WDZ3">
    <property type="interactions" value="587"/>
</dbReference>
<dbReference type="Proteomes" id="UP000322000">
    <property type="component" value="Chromosome 15"/>
</dbReference>
<evidence type="ECO:0000256" key="4">
    <source>
        <dbReference type="ARBA" id="ARBA00022917"/>
    </source>
</evidence>
<comment type="similarity">
    <text evidence="1 7">Belongs to the polypeptide deformylase family.</text>
</comment>
<dbReference type="InParanoid" id="A0A7E5WDZ3"/>
<evidence type="ECO:0000256" key="1">
    <source>
        <dbReference type="ARBA" id="ARBA00010759"/>
    </source>
</evidence>
<dbReference type="GO" id="GO:0042586">
    <property type="term" value="F:peptide deformylase activity"/>
    <property type="evidence" value="ECO:0007669"/>
    <property type="project" value="UniProtKB-EC"/>
</dbReference>
<reference evidence="9" key="1">
    <citation type="submission" date="2025-08" db="UniProtKB">
        <authorList>
            <consortium name="RefSeq"/>
        </authorList>
    </citation>
    <scope>IDENTIFICATION</scope>
</reference>
<dbReference type="SUPFAM" id="SSF56420">
    <property type="entry name" value="Peptide deformylase"/>
    <property type="match status" value="1"/>
</dbReference>
<dbReference type="NCBIfam" id="NF001159">
    <property type="entry name" value="PRK00150.1-3"/>
    <property type="match status" value="1"/>
</dbReference>
<keyword evidence="2 7" id="KW-0479">Metal-binding</keyword>
<dbReference type="Pfam" id="PF01327">
    <property type="entry name" value="Pep_deformylase"/>
    <property type="match status" value="1"/>
</dbReference>
<dbReference type="Gene3D" id="3.90.45.10">
    <property type="entry name" value="Peptide deformylase"/>
    <property type="match status" value="1"/>
</dbReference>
<dbReference type="InterPro" id="IPR036821">
    <property type="entry name" value="Peptide_deformylase_sf"/>
</dbReference>
<dbReference type="CDD" id="cd00487">
    <property type="entry name" value="Pep_deformylase"/>
    <property type="match status" value="1"/>
</dbReference>
<proteinExistence type="inferred from homology"/>
<dbReference type="AlphaFoldDB" id="A0A7E5WDZ3"/>
<evidence type="ECO:0000256" key="5">
    <source>
        <dbReference type="ARBA" id="ARBA00037114"/>
    </source>
</evidence>
<dbReference type="PANTHER" id="PTHR10458:SF2">
    <property type="entry name" value="PEPTIDE DEFORMYLASE, MITOCHONDRIAL"/>
    <property type="match status" value="1"/>
</dbReference>
<dbReference type="GO" id="GO:0046872">
    <property type="term" value="F:metal ion binding"/>
    <property type="evidence" value="ECO:0007669"/>
    <property type="project" value="UniProtKB-KW"/>
</dbReference>
<name>A0A7E5WDZ3_TRINI</name>
<dbReference type="KEGG" id="tnl:113501449"/>
<evidence type="ECO:0000256" key="3">
    <source>
        <dbReference type="ARBA" id="ARBA00022801"/>
    </source>
</evidence>
<evidence type="ECO:0000256" key="6">
    <source>
        <dbReference type="ARBA" id="ARBA00048875"/>
    </source>
</evidence>